<dbReference type="SUPFAM" id="SSF102198">
    <property type="entry name" value="Putative cyclase"/>
    <property type="match status" value="1"/>
</dbReference>
<feature type="domain" description="CBU-0592-like" evidence="1">
    <location>
        <begin position="6"/>
        <end position="58"/>
    </location>
</feature>
<keyword evidence="3" id="KW-1185">Reference proteome</keyword>
<evidence type="ECO:0000259" key="1">
    <source>
        <dbReference type="Pfam" id="PF26604"/>
    </source>
</evidence>
<dbReference type="GO" id="GO:0004061">
    <property type="term" value="F:arylformamidase activity"/>
    <property type="evidence" value="ECO:0007669"/>
    <property type="project" value="InterPro"/>
</dbReference>
<dbReference type="NCBIfam" id="NF047864">
    <property type="entry name" value="CBU_0592_membra"/>
    <property type="match status" value="1"/>
</dbReference>
<proteinExistence type="predicted"/>
<dbReference type="Gene3D" id="3.50.30.50">
    <property type="entry name" value="Putative cyclase"/>
    <property type="match status" value="1"/>
</dbReference>
<evidence type="ECO:0000313" key="3">
    <source>
        <dbReference type="Proteomes" id="UP000534286"/>
    </source>
</evidence>
<name>A0A7W7S077_9ACTN</name>
<dbReference type="GO" id="GO:0019441">
    <property type="term" value="P:L-tryptophan catabolic process to kynurenine"/>
    <property type="evidence" value="ECO:0007669"/>
    <property type="project" value="InterPro"/>
</dbReference>
<reference evidence="2 3" key="1">
    <citation type="submission" date="2020-08" db="EMBL/GenBank/DDBJ databases">
        <title>Sequencing the genomes of 1000 actinobacteria strains.</title>
        <authorList>
            <person name="Klenk H.-P."/>
        </authorList>
    </citation>
    <scope>NUCLEOTIDE SEQUENCE [LARGE SCALE GENOMIC DNA]</scope>
    <source>
        <strain evidence="2 3">DSM 43023</strain>
    </source>
</reference>
<accession>A0A7W7S077</accession>
<dbReference type="InterPro" id="IPR037175">
    <property type="entry name" value="KFase_sf"/>
</dbReference>
<gene>
    <name evidence="2" type="ORF">FHR32_005514</name>
</gene>
<sequence>MLLLLNALGWIGAGVMLYGYAMVSTSRMAGDGMPYQVLNLVGSIALMINSAYHGERPAHTLLLGAGIPIVEHMTGPAALPDTGFRFHAAPPMVVGMGTFPVRAYAVVDG</sequence>
<dbReference type="Proteomes" id="UP000534286">
    <property type="component" value="Unassembled WGS sequence"/>
</dbReference>
<comment type="caution">
    <text evidence="2">The sequence shown here is derived from an EMBL/GenBank/DDBJ whole genome shotgun (WGS) entry which is preliminary data.</text>
</comment>
<dbReference type="InterPro" id="IPR058058">
    <property type="entry name" value="CBU_0592-like"/>
</dbReference>
<dbReference type="EMBL" id="JACHJU010000002">
    <property type="protein sequence ID" value="MBB4941137.1"/>
    <property type="molecule type" value="Genomic_DNA"/>
</dbReference>
<dbReference type="RefSeq" id="WP_312882712.1">
    <property type="nucleotide sequence ID" value="NZ_BAABEK010000051.1"/>
</dbReference>
<evidence type="ECO:0000313" key="2">
    <source>
        <dbReference type="EMBL" id="MBB4941137.1"/>
    </source>
</evidence>
<dbReference type="Pfam" id="PF26604">
    <property type="entry name" value="CBU_0592"/>
    <property type="match status" value="1"/>
</dbReference>
<dbReference type="AlphaFoldDB" id="A0A7W7S077"/>
<organism evidence="2 3">
    <name type="scientific">Streptosporangium album</name>
    <dbReference type="NCBI Taxonomy" id="47479"/>
    <lineage>
        <taxon>Bacteria</taxon>
        <taxon>Bacillati</taxon>
        <taxon>Actinomycetota</taxon>
        <taxon>Actinomycetes</taxon>
        <taxon>Streptosporangiales</taxon>
        <taxon>Streptosporangiaceae</taxon>
        <taxon>Streptosporangium</taxon>
    </lineage>
</organism>
<protein>
    <submittedName>
        <fullName evidence="2">Kynurenine formamidase</fullName>
    </submittedName>
</protein>